<organism evidence="1">
    <name type="scientific">bioreactor metagenome</name>
    <dbReference type="NCBI Taxonomy" id="1076179"/>
    <lineage>
        <taxon>unclassified sequences</taxon>
        <taxon>metagenomes</taxon>
        <taxon>ecological metagenomes</taxon>
    </lineage>
</organism>
<dbReference type="AlphaFoldDB" id="A0A645BL60"/>
<gene>
    <name evidence="1" type="ORF">SDC9_112910</name>
</gene>
<dbReference type="EMBL" id="VSSQ01020834">
    <property type="protein sequence ID" value="MPM66006.1"/>
    <property type="molecule type" value="Genomic_DNA"/>
</dbReference>
<reference evidence="1" key="1">
    <citation type="submission" date="2019-08" db="EMBL/GenBank/DDBJ databases">
        <authorList>
            <person name="Kucharzyk K."/>
            <person name="Murdoch R.W."/>
            <person name="Higgins S."/>
            <person name="Loffler F."/>
        </authorList>
    </citation>
    <scope>NUCLEOTIDE SEQUENCE</scope>
</reference>
<proteinExistence type="predicted"/>
<evidence type="ECO:0000313" key="1">
    <source>
        <dbReference type="EMBL" id="MPM66006.1"/>
    </source>
</evidence>
<comment type="caution">
    <text evidence="1">The sequence shown here is derived from an EMBL/GenBank/DDBJ whole genome shotgun (WGS) entry which is preliminary data.</text>
</comment>
<accession>A0A645BL60</accession>
<sequence length="467" mass="52088">MFLVDTHTIGEKENPISEILLSNRMYSDSDFIVDISMPASVACGSMVKLTMVVEKRSDEYKSFSMESVLQTPAFINKDGSHELKLEFKDILLEKGEKAVKEYWLTAQQQEVKDTILIAKANFTEITIGGKGKHLVDNFIMKVSVADTDTDSLVTREIGKMSLESRSLSGTNGFIQLAEFTLQRIRNSYFIEAVREEGIKSYIHTPAAEEMRKRYGAYFKAVNNAIENTYTGTEKIEEENILEYKEPVYASGICEISLGANPKKGDIVFSDEIMHGLGKGNVYVEVGFEYIMDDPKLMRTAKTTVYGDPELFKAENLPITCAKTAVKVMNDRGSFVVAAQLTEDTNYVLLTLKWVAVKLPAGDDASTLKLVAGKSIDAVQPTIVMATRESHYFTVRFKNMEPCALAYELTDKDSGSITSDGIYTAPAKEGVYEIRIFCSQMPFISTYAYAIVKKKDAEEEGIATKEEN</sequence>
<name>A0A645BL60_9ZZZZ</name>
<protein>
    <submittedName>
        <fullName evidence="1">Uncharacterized protein</fullName>
    </submittedName>
</protein>